<dbReference type="GO" id="GO:0046872">
    <property type="term" value="F:metal ion binding"/>
    <property type="evidence" value="ECO:0007669"/>
    <property type="project" value="UniProtKB-KW"/>
</dbReference>
<dbReference type="GO" id="GO:0005886">
    <property type="term" value="C:plasma membrane"/>
    <property type="evidence" value="ECO:0007669"/>
    <property type="project" value="UniProtKB-SubCell"/>
</dbReference>
<keyword evidence="2 16" id="KW-0813">Transport</keyword>
<dbReference type="eggNOG" id="COG0370">
    <property type="taxonomic scope" value="Bacteria"/>
</dbReference>
<keyword evidence="6 16" id="KW-0812">Transmembrane</keyword>
<feature type="binding site" evidence="15">
    <location>
        <position position="38"/>
    </location>
    <ligand>
        <name>Mg(2+)</name>
        <dbReference type="ChEBI" id="CHEBI:18420"/>
        <label>2</label>
    </ligand>
</feature>
<dbReference type="OrthoDB" id="9809127at2"/>
<evidence type="ECO:0000256" key="11">
    <source>
        <dbReference type="ARBA" id="ARBA00023134"/>
    </source>
</evidence>
<feature type="binding site" evidence="14">
    <location>
        <begin position="49"/>
        <end position="53"/>
    </location>
    <ligand>
        <name>GTP</name>
        <dbReference type="ChEBI" id="CHEBI:37565"/>
        <label>1</label>
    </ligand>
</feature>
<dbReference type="PANTHER" id="PTHR43185">
    <property type="entry name" value="FERROUS IRON TRANSPORT PROTEIN B"/>
    <property type="match status" value="1"/>
</dbReference>
<feature type="binding site" evidence="15">
    <location>
        <position position="36"/>
    </location>
    <ligand>
        <name>Mg(2+)</name>
        <dbReference type="ChEBI" id="CHEBI:18420"/>
        <label>2</label>
    </ligand>
</feature>
<keyword evidence="8 16" id="KW-1133">Transmembrane helix</keyword>
<organism evidence="18 19">
    <name type="scientific">Zymomonas mobilis subsp. mobilis (strain ATCC 10988 / DSM 424 / LMG 404 / NCIMB 8938 / NRRL B-806 / ZM1)</name>
    <dbReference type="NCBI Taxonomy" id="555217"/>
    <lineage>
        <taxon>Bacteria</taxon>
        <taxon>Pseudomonadati</taxon>
        <taxon>Pseudomonadota</taxon>
        <taxon>Alphaproteobacteria</taxon>
        <taxon>Sphingomonadales</taxon>
        <taxon>Zymomonadaceae</taxon>
        <taxon>Zymomonas</taxon>
    </lineage>
</organism>
<dbReference type="Pfam" id="PF07670">
    <property type="entry name" value="Gate"/>
    <property type="match status" value="2"/>
</dbReference>
<dbReference type="HOGENOM" id="CLU_013350_3_0_5"/>
<keyword evidence="11 14" id="KW-0342">GTP-binding</keyword>
<dbReference type="Pfam" id="PF02421">
    <property type="entry name" value="FeoB_N"/>
    <property type="match status" value="1"/>
</dbReference>
<dbReference type="Pfam" id="PF07664">
    <property type="entry name" value="FeoB_C"/>
    <property type="match status" value="1"/>
</dbReference>
<dbReference type="Gene3D" id="3.40.50.300">
    <property type="entry name" value="P-loop containing nucleotide triphosphate hydrolases"/>
    <property type="match status" value="1"/>
</dbReference>
<reference evidence="18 19" key="1">
    <citation type="journal article" date="2011" name="J. Bacteriol.">
        <title>Genome sequence of the ethanol-producing Zymomonas mobilis subsp. mobilis lectotype strain ATCC 10988.</title>
        <authorList>
            <person name="Pappas K.M."/>
            <person name="Kouvelis V.N."/>
            <person name="Saunders E."/>
            <person name="Brettin T.S."/>
            <person name="Bruce D."/>
            <person name="Detter C."/>
            <person name="Balakireva M."/>
            <person name="Han C.S."/>
            <person name="Savvakis G."/>
            <person name="Kyrpides N.C."/>
            <person name="Typas M.A."/>
        </authorList>
    </citation>
    <scope>NUCLEOTIDE SEQUENCE [LARGE SCALE GENOMIC DNA]</scope>
    <source>
        <strain evidence="19">ATCC 10988 / DSM 424 / CCUG 17860 / LMG 404 / NCIMB 8938 / NRRL B-806 / ZM1</strain>
    </source>
</reference>
<evidence type="ECO:0000256" key="16">
    <source>
        <dbReference type="RuleBase" id="RU362098"/>
    </source>
</evidence>
<evidence type="ECO:0000313" key="19">
    <source>
        <dbReference type="Proteomes" id="UP000001494"/>
    </source>
</evidence>
<feature type="transmembrane region" description="Helical" evidence="16">
    <location>
        <begin position="479"/>
        <end position="500"/>
    </location>
</feature>
<evidence type="ECO:0000256" key="14">
    <source>
        <dbReference type="PIRSR" id="PIRSR603373-1"/>
    </source>
</evidence>
<evidence type="ECO:0000256" key="2">
    <source>
        <dbReference type="ARBA" id="ARBA00022448"/>
    </source>
</evidence>
<feature type="binding site" evidence="15">
    <location>
        <position position="39"/>
    </location>
    <ligand>
        <name>Mg(2+)</name>
        <dbReference type="ChEBI" id="CHEBI:18420"/>
        <label>2</label>
    </ligand>
</feature>
<feature type="binding site" evidence="15">
    <location>
        <position position="35"/>
    </location>
    <ligand>
        <name>Mg(2+)</name>
        <dbReference type="ChEBI" id="CHEBI:18420"/>
        <label>2</label>
    </ligand>
</feature>
<evidence type="ECO:0000256" key="9">
    <source>
        <dbReference type="ARBA" id="ARBA00023004"/>
    </source>
</evidence>
<dbReference type="InterPro" id="IPR050860">
    <property type="entry name" value="FeoB_GTPase"/>
</dbReference>
<feature type="binding site" evidence="14">
    <location>
        <begin position="71"/>
        <end position="74"/>
    </location>
    <ligand>
        <name>GTP</name>
        <dbReference type="ChEBI" id="CHEBI:37565"/>
        <label>1</label>
    </ligand>
</feature>
<dbReference type="SUPFAM" id="SSF52540">
    <property type="entry name" value="P-loop containing nucleoside triphosphate hydrolases"/>
    <property type="match status" value="1"/>
</dbReference>
<evidence type="ECO:0000256" key="4">
    <source>
        <dbReference type="ARBA" id="ARBA00022496"/>
    </source>
</evidence>
<keyword evidence="7 14" id="KW-0547">Nucleotide-binding</keyword>
<dbReference type="EMBL" id="CP002850">
    <property type="protein sequence ID" value="AEH63403.1"/>
    <property type="molecule type" value="Genomic_DNA"/>
</dbReference>
<keyword evidence="3" id="KW-1003">Cell membrane</keyword>
<dbReference type="GO" id="GO:0005525">
    <property type="term" value="F:GTP binding"/>
    <property type="evidence" value="ECO:0007669"/>
    <property type="project" value="UniProtKB-KW"/>
</dbReference>
<feature type="transmembrane region" description="Helical" evidence="16">
    <location>
        <begin position="347"/>
        <end position="369"/>
    </location>
</feature>
<evidence type="ECO:0000256" key="13">
    <source>
        <dbReference type="NCBIfam" id="TIGR00437"/>
    </source>
</evidence>
<evidence type="ECO:0000256" key="8">
    <source>
        <dbReference type="ARBA" id="ARBA00022989"/>
    </source>
</evidence>
<dbReference type="RefSeq" id="WP_014501151.1">
    <property type="nucleotide sequence ID" value="NC_017262.1"/>
</dbReference>
<keyword evidence="15" id="KW-0479">Metal-binding</keyword>
<evidence type="ECO:0000256" key="7">
    <source>
        <dbReference type="ARBA" id="ARBA00022741"/>
    </source>
</evidence>
<comment type="function">
    <text evidence="16">Probable transporter of a GTP-driven Fe(2+) uptake system.</text>
</comment>
<dbReference type="NCBIfam" id="TIGR00437">
    <property type="entry name" value="feoB"/>
    <property type="match status" value="1"/>
</dbReference>
<feature type="domain" description="FeoB-type G" evidence="17">
    <location>
        <begin position="17"/>
        <end position="185"/>
    </location>
</feature>
<name>A0A0H3G0C8_ZYMMA</name>
<evidence type="ECO:0000256" key="15">
    <source>
        <dbReference type="PIRSR" id="PIRSR603373-2"/>
    </source>
</evidence>
<dbReference type="GO" id="GO:0015093">
    <property type="term" value="F:ferrous iron transmembrane transporter activity"/>
    <property type="evidence" value="ECO:0007669"/>
    <property type="project" value="UniProtKB-UniRule"/>
</dbReference>
<feature type="binding site" evidence="14">
    <location>
        <begin position="136"/>
        <end position="139"/>
    </location>
    <ligand>
        <name>GTP</name>
        <dbReference type="ChEBI" id="CHEBI:37565"/>
        <label>1</label>
    </ligand>
</feature>
<keyword evidence="10" id="KW-0406">Ion transport</keyword>
<evidence type="ECO:0000313" key="18">
    <source>
        <dbReference type="EMBL" id="AEH63403.1"/>
    </source>
</evidence>
<dbReference type="FunFam" id="3.40.50.300:FF:000426">
    <property type="entry name" value="Ferrous iron transport protein B"/>
    <property type="match status" value="1"/>
</dbReference>
<dbReference type="PROSITE" id="PS51711">
    <property type="entry name" value="G_FEOB"/>
    <property type="match status" value="1"/>
</dbReference>
<dbReference type="InterPro" id="IPR011642">
    <property type="entry name" value="Gate_dom"/>
</dbReference>
<keyword evidence="12 16" id="KW-0472">Membrane</keyword>
<dbReference type="PRINTS" id="PR00326">
    <property type="entry name" value="GTP1OBG"/>
</dbReference>
<evidence type="ECO:0000256" key="3">
    <source>
        <dbReference type="ARBA" id="ARBA00022475"/>
    </source>
</evidence>
<feature type="transmembrane region" description="Helical" evidence="16">
    <location>
        <begin position="247"/>
        <end position="267"/>
    </location>
</feature>
<protein>
    <recommendedName>
        <fullName evidence="13 16">Ferrous iron transport protein B</fullName>
    </recommendedName>
</protein>
<feature type="transmembrane region" description="Helical" evidence="16">
    <location>
        <begin position="418"/>
        <end position="441"/>
    </location>
</feature>
<dbReference type="Proteomes" id="UP000001494">
    <property type="component" value="Chromosome"/>
</dbReference>
<feature type="binding site" evidence="14">
    <location>
        <begin position="24"/>
        <end position="31"/>
    </location>
    <ligand>
        <name>GTP</name>
        <dbReference type="ChEBI" id="CHEBI:37565"/>
        <label>1</label>
    </ligand>
</feature>
<feature type="transmembrane region" description="Helical" evidence="16">
    <location>
        <begin position="303"/>
        <end position="327"/>
    </location>
</feature>
<feature type="transmembrane region" description="Helical" evidence="16">
    <location>
        <begin position="381"/>
        <end position="406"/>
    </location>
</feature>
<dbReference type="PANTHER" id="PTHR43185:SF1">
    <property type="entry name" value="FE(2+) TRANSPORTER FEOB"/>
    <property type="match status" value="1"/>
</dbReference>
<dbReference type="AlphaFoldDB" id="A0A0H3G0C8"/>
<dbReference type="InterPro" id="IPR003373">
    <property type="entry name" value="Fe2_transport_prot-B"/>
</dbReference>
<proteinExistence type="inferred from homology"/>
<sequence>MNGHCEDNSPPSIDNHNPLIAMVGNPNTGKSALFNALTGAHQKVGNYPGVTVERKYGHMALPDGRPVEVVDLPGTYSLDPGSADERVTRDVLFGQMPNEKIPDILLVVLDATNLGLHLRFALQLLSLKIPTVFALNMVDMAERDGLKIDINLLSEKLGAKVIPTVAVRRRGIEEVKQEVAHLVDQMAEQPSDKSEAAAVLAASGAPVLKDISSYQPEAQRLTKEVTKVVHKPKGWTQKIDDIVLHPILGPIILAGLMFFMFQAVFAWSQTPIGWIEDGFTAFEAYIRPLLPEGLIRSLIVDGVIAGVGSVLVFLPQILILFLFILLLEGSGYMVRAAFLMDRLMAKVGLTGRAFIPLLSSFACAIPGIMATRSIEDPKSRLTTILIAPLMTCSARLPVYSVLIGAFVPDKEIGLKIGLQGLVMFLLYVAGIVAAMLVALIFRYTLAKGKSGLFLIEMPRYQMPILRDIMLGLWQRAMIFLKRAGTIILTVSVALWAVLAFPRAPEGVPQSEYSIAGRVAAALDPIMKPAGFNHAMTMAVIPAMAAREVAVSALATVYSIDSSDEEKTQESLIETLRKAWPLSQALAFLAWFVFAPQCLSTIAVIRRETNGWKWPLFTLGYLFTLAYVASTIVFHVARMFGL</sequence>
<keyword evidence="4 16" id="KW-0410">Iron transport</keyword>
<dbReference type="InterPro" id="IPR011640">
    <property type="entry name" value="Fe2_transport_prot_B_C"/>
</dbReference>
<comment type="similarity">
    <text evidence="16">Belongs to the TRAFAC class TrmE-Era-EngA-EngB-Septin-like GTPase superfamily. FeoB GTPase (TC 9.A.8) family.</text>
</comment>
<dbReference type="KEGG" id="zmm:Zmob_1588"/>
<evidence type="ECO:0000259" key="17">
    <source>
        <dbReference type="PROSITE" id="PS51711"/>
    </source>
</evidence>
<accession>A0A0H3G0C8</accession>
<keyword evidence="5" id="KW-0997">Cell inner membrane</keyword>
<evidence type="ECO:0000256" key="5">
    <source>
        <dbReference type="ARBA" id="ARBA00022519"/>
    </source>
</evidence>
<evidence type="ECO:0000256" key="6">
    <source>
        <dbReference type="ARBA" id="ARBA00022692"/>
    </source>
</evidence>
<dbReference type="CDD" id="cd01879">
    <property type="entry name" value="FeoB"/>
    <property type="match status" value="1"/>
</dbReference>
<evidence type="ECO:0000256" key="12">
    <source>
        <dbReference type="ARBA" id="ARBA00023136"/>
    </source>
</evidence>
<keyword evidence="9 16" id="KW-0408">Iron</keyword>
<gene>
    <name evidence="18" type="ordered locus">Zmob_1588</name>
</gene>
<keyword evidence="15" id="KW-0460">Magnesium</keyword>
<feature type="transmembrane region" description="Helical" evidence="16">
    <location>
        <begin position="616"/>
        <end position="636"/>
    </location>
</feature>
<dbReference type="InterPro" id="IPR027417">
    <property type="entry name" value="P-loop_NTPase"/>
</dbReference>
<evidence type="ECO:0000256" key="1">
    <source>
        <dbReference type="ARBA" id="ARBA00004429"/>
    </source>
</evidence>
<feature type="transmembrane region" description="Helical" evidence="16">
    <location>
        <begin position="584"/>
        <end position="604"/>
    </location>
</feature>
<comment type="subcellular location">
    <subcellularLocation>
        <location evidence="1 16">Cell inner membrane</location>
        <topology evidence="1 16">Multi-pass membrane protein</topology>
    </subcellularLocation>
</comment>
<evidence type="ECO:0000256" key="10">
    <source>
        <dbReference type="ARBA" id="ARBA00023065"/>
    </source>
</evidence>
<dbReference type="InterPro" id="IPR030389">
    <property type="entry name" value="G_FEOB_dom"/>
</dbReference>
<dbReference type="InterPro" id="IPR006073">
    <property type="entry name" value="GTP-bd"/>
</dbReference>